<proteinExistence type="predicted"/>
<dbReference type="Gene3D" id="3.40.50.300">
    <property type="entry name" value="P-loop containing nucleotide triphosphate hydrolases"/>
    <property type="match status" value="1"/>
</dbReference>
<protein>
    <recommendedName>
        <fullName evidence="1">AAA+ ATPase domain-containing protein</fullName>
    </recommendedName>
</protein>
<dbReference type="PANTHER" id="PTHR47691">
    <property type="entry name" value="REGULATOR-RELATED"/>
    <property type="match status" value="1"/>
</dbReference>
<dbReference type="RefSeq" id="WP_147139200.1">
    <property type="nucleotide sequence ID" value="NZ_BAABIJ010000002.1"/>
</dbReference>
<dbReference type="InterPro" id="IPR003593">
    <property type="entry name" value="AAA+_ATPase"/>
</dbReference>
<organism evidence="2 3">
    <name type="scientific">Stackebrandtia albiflava</name>
    <dbReference type="NCBI Taxonomy" id="406432"/>
    <lineage>
        <taxon>Bacteria</taxon>
        <taxon>Bacillati</taxon>
        <taxon>Actinomycetota</taxon>
        <taxon>Actinomycetes</taxon>
        <taxon>Glycomycetales</taxon>
        <taxon>Glycomycetaceae</taxon>
        <taxon>Stackebrandtia</taxon>
    </lineage>
</organism>
<feature type="domain" description="AAA+ ATPase" evidence="1">
    <location>
        <begin position="151"/>
        <end position="308"/>
    </location>
</feature>
<name>A0A562V2Y6_9ACTN</name>
<dbReference type="Proteomes" id="UP000321617">
    <property type="component" value="Unassembled WGS sequence"/>
</dbReference>
<dbReference type="PANTHER" id="PTHR47691:SF3">
    <property type="entry name" value="HTH-TYPE TRANSCRIPTIONAL REGULATOR RV0890C-RELATED"/>
    <property type="match status" value="1"/>
</dbReference>
<dbReference type="EMBL" id="VLLL01000006">
    <property type="protein sequence ID" value="TWJ12244.1"/>
    <property type="molecule type" value="Genomic_DNA"/>
</dbReference>
<evidence type="ECO:0000313" key="2">
    <source>
        <dbReference type="EMBL" id="TWJ12244.1"/>
    </source>
</evidence>
<dbReference type="SMART" id="SM00382">
    <property type="entry name" value="AAA"/>
    <property type="match status" value="1"/>
</dbReference>
<evidence type="ECO:0000259" key="1">
    <source>
        <dbReference type="SMART" id="SM00382"/>
    </source>
</evidence>
<dbReference type="SUPFAM" id="SSF52540">
    <property type="entry name" value="P-loop containing nucleoside triphosphate hydrolases"/>
    <property type="match status" value="1"/>
</dbReference>
<accession>A0A562V2Y6</accession>
<dbReference type="Pfam" id="PF13191">
    <property type="entry name" value="AAA_16"/>
    <property type="match status" value="1"/>
</dbReference>
<dbReference type="InterPro" id="IPR041664">
    <property type="entry name" value="AAA_16"/>
</dbReference>
<gene>
    <name evidence="2" type="ORF">LX16_2999</name>
</gene>
<dbReference type="AlphaFoldDB" id="A0A562V2Y6"/>
<sequence length="471" mass="51451">MAEAPPRPVGAVPDPAHIHDIAGLLAWLRRLHESRLPAISYRRLAGMVNKARAGNAPAVGMTTVYDLLSAKGTRSRVDGRLVEDVARVLGADDIVLHRLRQIVAAIEIADRPGTPVDASAAIPAADPHFTGRTEELQHIATGLVACHRDGRPPVAVIDGPPGIGKSALAIHTAHGLLRRSHPGVRRFHVDLHGFDPERPAPGVDSVLARLSTLAGMPAEQADDRSVPLAERVDRYRRRMARAPSVLVIDNAESIDSVRPLLPGVPGCTVIVTTRSRCVDPSVVAVTLRPLPGADALRLLRHAAGDRVDSDPATARHLAERLCFGHPYHLKMLIGLLRDPAKREWTLGDLGKLIEKQPADDPSRRLLSTVLESLPVRDRRVFCLLGLLAGHGFTAADTAVLADVSPSEARHRLARLHDRHLLSRPEPGVDRFRMHDITAAFARRTLDDTVPHSEQQTALHRLYNTETRRHRR</sequence>
<dbReference type="OrthoDB" id="581105at2"/>
<evidence type="ECO:0000313" key="3">
    <source>
        <dbReference type="Proteomes" id="UP000321617"/>
    </source>
</evidence>
<keyword evidence="3" id="KW-1185">Reference proteome</keyword>
<dbReference type="InterPro" id="IPR027417">
    <property type="entry name" value="P-loop_NTPase"/>
</dbReference>
<comment type="caution">
    <text evidence="2">The sequence shown here is derived from an EMBL/GenBank/DDBJ whole genome shotgun (WGS) entry which is preliminary data.</text>
</comment>
<reference evidence="2 3" key="1">
    <citation type="journal article" date="2013" name="Stand. Genomic Sci.">
        <title>Genomic Encyclopedia of Type Strains, Phase I: The one thousand microbial genomes (KMG-I) project.</title>
        <authorList>
            <person name="Kyrpides N.C."/>
            <person name="Woyke T."/>
            <person name="Eisen J.A."/>
            <person name="Garrity G."/>
            <person name="Lilburn T.G."/>
            <person name="Beck B.J."/>
            <person name="Whitman W.B."/>
            <person name="Hugenholtz P."/>
            <person name="Klenk H.P."/>
        </authorList>
    </citation>
    <scope>NUCLEOTIDE SEQUENCE [LARGE SCALE GENOMIC DNA]</scope>
    <source>
        <strain evidence="2 3">DSM 45044</strain>
    </source>
</reference>